<dbReference type="EMBL" id="PJQM01001224">
    <property type="protein sequence ID" value="RCI02877.1"/>
    <property type="molecule type" value="Genomic_DNA"/>
</dbReference>
<protein>
    <submittedName>
        <fullName evidence="1">Uncharacterized protein</fullName>
    </submittedName>
</protein>
<name>A0A367KL26_RHIST</name>
<evidence type="ECO:0000313" key="1">
    <source>
        <dbReference type="EMBL" id="RCI02877.1"/>
    </source>
</evidence>
<organism evidence="1 2">
    <name type="scientific">Rhizopus stolonifer</name>
    <name type="common">Rhizopus nigricans</name>
    <dbReference type="NCBI Taxonomy" id="4846"/>
    <lineage>
        <taxon>Eukaryota</taxon>
        <taxon>Fungi</taxon>
        <taxon>Fungi incertae sedis</taxon>
        <taxon>Mucoromycota</taxon>
        <taxon>Mucoromycotina</taxon>
        <taxon>Mucoromycetes</taxon>
        <taxon>Mucorales</taxon>
        <taxon>Mucorineae</taxon>
        <taxon>Rhizopodaceae</taxon>
        <taxon>Rhizopus</taxon>
    </lineage>
</organism>
<dbReference type="Proteomes" id="UP000253551">
    <property type="component" value="Unassembled WGS sequence"/>
</dbReference>
<sequence>MFDPMENVLTQITDPNLALETVTNRNIYLSNLKLVTKTVAKEAVATHKTKKPDFTAVYNDYSDKTRECCPIGKKV</sequence>
<keyword evidence="2" id="KW-1185">Reference proteome</keyword>
<accession>A0A367KL26</accession>
<comment type="caution">
    <text evidence="1">The sequence shown here is derived from an EMBL/GenBank/DDBJ whole genome shotgun (WGS) entry which is preliminary data.</text>
</comment>
<dbReference type="AlphaFoldDB" id="A0A367KL26"/>
<proteinExistence type="predicted"/>
<reference evidence="1 2" key="1">
    <citation type="journal article" date="2018" name="G3 (Bethesda)">
        <title>Phylogenetic and Phylogenomic Definition of Rhizopus Species.</title>
        <authorList>
            <person name="Gryganskyi A.P."/>
            <person name="Golan J."/>
            <person name="Dolatabadi S."/>
            <person name="Mondo S."/>
            <person name="Robb S."/>
            <person name="Idnurm A."/>
            <person name="Muszewska A."/>
            <person name="Steczkiewicz K."/>
            <person name="Masonjones S."/>
            <person name="Liao H.L."/>
            <person name="Gajdeczka M.T."/>
            <person name="Anike F."/>
            <person name="Vuek A."/>
            <person name="Anishchenko I.M."/>
            <person name="Voigt K."/>
            <person name="de Hoog G.S."/>
            <person name="Smith M.E."/>
            <person name="Heitman J."/>
            <person name="Vilgalys R."/>
            <person name="Stajich J.E."/>
        </authorList>
    </citation>
    <scope>NUCLEOTIDE SEQUENCE [LARGE SCALE GENOMIC DNA]</scope>
    <source>
        <strain evidence="1 2">LSU 92-RS-03</strain>
    </source>
</reference>
<gene>
    <name evidence="1" type="ORF">CU098_005796</name>
</gene>
<evidence type="ECO:0000313" key="2">
    <source>
        <dbReference type="Proteomes" id="UP000253551"/>
    </source>
</evidence>
<dbReference type="OrthoDB" id="2214365at2759"/>